<reference evidence="15 16" key="1">
    <citation type="journal article" date="2015" name="Stand. Genomic Sci.">
        <title>Genomic Encyclopedia of Bacterial and Archaeal Type Strains, Phase III: the genomes of soil and plant-associated and newly described type strains.</title>
        <authorList>
            <person name="Whitman W.B."/>
            <person name="Woyke T."/>
            <person name="Klenk H.P."/>
            <person name="Zhou Y."/>
            <person name="Lilburn T.G."/>
            <person name="Beck B.J."/>
            <person name="De Vos P."/>
            <person name="Vandamme P."/>
            <person name="Eisen J.A."/>
            <person name="Garrity G."/>
            <person name="Hugenholtz P."/>
            <person name="Kyrpides N.C."/>
        </authorList>
    </citation>
    <scope>NUCLEOTIDE SEQUENCE [LARGE SCALE GENOMIC DNA]</scope>
    <source>
        <strain evidence="15 16">CV2</strain>
    </source>
</reference>
<keyword evidence="4" id="KW-0597">Phosphoprotein</keyword>
<evidence type="ECO:0000259" key="14">
    <source>
        <dbReference type="PROSITE" id="PS50885"/>
    </source>
</evidence>
<keyword evidence="9" id="KW-0902">Two-component regulatory system</keyword>
<dbReference type="PRINTS" id="PR00344">
    <property type="entry name" value="BCTRLSENSOR"/>
</dbReference>
<evidence type="ECO:0000256" key="3">
    <source>
        <dbReference type="ARBA" id="ARBA00012438"/>
    </source>
</evidence>
<evidence type="ECO:0000256" key="9">
    <source>
        <dbReference type="ARBA" id="ARBA00023012"/>
    </source>
</evidence>
<feature type="compositionally biased region" description="Pro residues" evidence="11">
    <location>
        <begin position="504"/>
        <end position="515"/>
    </location>
</feature>
<evidence type="ECO:0000256" key="12">
    <source>
        <dbReference type="SAM" id="Phobius"/>
    </source>
</evidence>
<comment type="catalytic activity">
    <reaction evidence="1">
        <text>ATP + protein L-histidine = ADP + protein N-phospho-L-histidine.</text>
        <dbReference type="EC" id="2.7.13.3"/>
    </reaction>
</comment>
<keyword evidence="6 12" id="KW-0812">Transmembrane</keyword>
<dbReference type="InterPro" id="IPR003594">
    <property type="entry name" value="HATPase_dom"/>
</dbReference>
<dbReference type="PANTHER" id="PTHR45436">
    <property type="entry name" value="SENSOR HISTIDINE KINASE YKOH"/>
    <property type="match status" value="1"/>
</dbReference>
<evidence type="ECO:0000256" key="4">
    <source>
        <dbReference type="ARBA" id="ARBA00022553"/>
    </source>
</evidence>
<dbReference type="InterPro" id="IPR003661">
    <property type="entry name" value="HisK_dim/P_dom"/>
</dbReference>
<dbReference type="AlphaFoldDB" id="A0A4V2EXF5"/>
<keyword evidence="10 12" id="KW-0472">Membrane</keyword>
<name>A0A4V2EXF5_9MICO</name>
<dbReference type="CDD" id="cd00075">
    <property type="entry name" value="HATPase"/>
    <property type="match status" value="1"/>
</dbReference>
<dbReference type="InterPro" id="IPR004358">
    <property type="entry name" value="Sig_transdc_His_kin-like_C"/>
</dbReference>
<evidence type="ECO:0000256" key="7">
    <source>
        <dbReference type="ARBA" id="ARBA00022777"/>
    </source>
</evidence>
<dbReference type="Gene3D" id="3.30.565.10">
    <property type="entry name" value="Histidine kinase-like ATPase, C-terminal domain"/>
    <property type="match status" value="1"/>
</dbReference>
<evidence type="ECO:0000259" key="13">
    <source>
        <dbReference type="PROSITE" id="PS50109"/>
    </source>
</evidence>
<dbReference type="SMART" id="SM00304">
    <property type="entry name" value="HAMP"/>
    <property type="match status" value="1"/>
</dbReference>
<dbReference type="InterPro" id="IPR005467">
    <property type="entry name" value="His_kinase_dom"/>
</dbReference>
<dbReference type="InterPro" id="IPR036097">
    <property type="entry name" value="HisK_dim/P_sf"/>
</dbReference>
<dbReference type="EMBL" id="SGWW01000001">
    <property type="protein sequence ID" value="RZS59310.1"/>
    <property type="molecule type" value="Genomic_DNA"/>
</dbReference>
<keyword evidence="16" id="KW-1185">Reference proteome</keyword>
<dbReference type="Gene3D" id="1.10.287.130">
    <property type="match status" value="1"/>
</dbReference>
<dbReference type="SUPFAM" id="SSF55874">
    <property type="entry name" value="ATPase domain of HSP90 chaperone/DNA topoisomerase II/histidine kinase"/>
    <property type="match status" value="1"/>
</dbReference>
<dbReference type="PANTHER" id="PTHR45436:SF5">
    <property type="entry name" value="SENSOR HISTIDINE KINASE TRCS"/>
    <property type="match status" value="1"/>
</dbReference>
<dbReference type="GO" id="GO:0000155">
    <property type="term" value="F:phosphorelay sensor kinase activity"/>
    <property type="evidence" value="ECO:0007669"/>
    <property type="project" value="InterPro"/>
</dbReference>
<keyword evidence="8 12" id="KW-1133">Transmembrane helix</keyword>
<dbReference type="Pfam" id="PF02518">
    <property type="entry name" value="HATPase_c"/>
    <property type="match status" value="1"/>
</dbReference>
<dbReference type="InterPro" id="IPR050428">
    <property type="entry name" value="TCS_sensor_his_kinase"/>
</dbReference>
<dbReference type="InterPro" id="IPR003660">
    <property type="entry name" value="HAMP_dom"/>
</dbReference>
<dbReference type="GO" id="GO:0005886">
    <property type="term" value="C:plasma membrane"/>
    <property type="evidence" value="ECO:0007669"/>
    <property type="project" value="UniProtKB-SubCell"/>
</dbReference>
<dbReference type="RefSeq" id="WP_185740160.1">
    <property type="nucleotide sequence ID" value="NZ_SGWW01000001.1"/>
</dbReference>
<keyword evidence="7 15" id="KW-0418">Kinase</keyword>
<dbReference type="Pfam" id="PF00672">
    <property type="entry name" value="HAMP"/>
    <property type="match status" value="1"/>
</dbReference>
<dbReference type="SMART" id="SM00387">
    <property type="entry name" value="HATPase_c"/>
    <property type="match status" value="1"/>
</dbReference>
<evidence type="ECO:0000256" key="8">
    <source>
        <dbReference type="ARBA" id="ARBA00022989"/>
    </source>
</evidence>
<evidence type="ECO:0000313" key="16">
    <source>
        <dbReference type="Proteomes" id="UP000293519"/>
    </source>
</evidence>
<feature type="domain" description="Histidine kinase" evidence="13">
    <location>
        <begin position="281"/>
        <end position="487"/>
    </location>
</feature>
<feature type="region of interest" description="Disordered" evidence="11">
    <location>
        <begin position="491"/>
        <end position="515"/>
    </location>
</feature>
<protein>
    <recommendedName>
        <fullName evidence="3">histidine kinase</fullName>
        <ecNumber evidence="3">2.7.13.3</ecNumber>
    </recommendedName>
</protein>
<evidence type="ECO:0000313" key="15">
    <source>
        <dbReference type="EMBL" id="RZS59310.1"/>
    </source>
</evidence>
<dbReference type="CDD" id="cd06225">
    <property type="entry name" value="HAMP"/>
    <property type="match status" value="1"/>
</dbReference>
<dbReference type="CDD" id="cd00082">
    <property type="entry name" value="HisKA"/>
    <property type="match status" value="1"/>
</dbReference>
<dbReference type="InterPro" id="IPR036890">
    <property type="entry name" value="HATPase_C_sf"/>
</dbReference>
<evidence type="ECO:0000256" key="10">
    <source>
        <dbReference type="ARBA" id="ARBA00023136"/>
    </source>
</evidence>
<evidence type="ECO:0000256" key="6">
    <source>
        <dbReference type="ARBA" id="ARBA00022692"/>
    </source>
</evidence>
<dbReference type="SUPFAM" id="SSF158472">
    <property type="entry name" value="HAMP domain-like"/>
    <property type="match status" value="1"/>
</dbReference>
<evidence type="ECO:0000256" key="5">
    <source>
        <dbReference type="ARBA" id="ARBA00022679"/>
    </source>
</evidence>
<dbReference type="EC" id="2.7.13.3" evidence="3"/>
<evidence type="ECO:0000256" key="2">
    <source>
        <dbReference type="ARBA" id="ARBA00004236"/>
    </source>
</evidence>
<evidence type="ECO:0000256" key="11">
    <source>
        <dbReference type="SAM" id="MobiDB-lite"/>
    </source>
</evidence>
<comment type="subcellular location">
    <subcellularLocation>
        <location evidence="2">Cell membrane</location>
    </subcellularLocation>
</comment>
<feature type="domain" description="HAMP" evidence="14">
    <location>
        <begin position="221"/>
        <end position="273"/>
    </location>
</feature>
<keyword evidence="5" id="KW-0808">Transferase</keyword>
<sequence>MPALSPPRWSVRSRILGVILLITALGMTAAGASAYLLQREQVLDVIDEELFTAVEAARAIATGLPREAVSGDGEGDAADAPATPEPVAAPITVDDAMIRIMQGIIPGRSESSVALIDGEPVYSPPIAVEFQLFDDEELLDRIRTETEGGVVTIGTAITEDGAIRYIGAPVRIAEDPAEGVYVTAYDIQGELDDIDGAFARYTAFAVLTLLVIAVVGWFVAGRLLRPIRELTAAASRITGTDLSERIPVSGQDDVSRLTETINGMFERLDQSATAQRQLLDDVRHELKTPITIVRGHLELLDADSPADVDATRALAIDELDRMAELVNDIDALAQATGVSVLTEPTDVGDLAQQVYAKARGIADHHWQLDTVAELVAPLSPTRITQAWLQLADNAAKYSPAGTTIRIGSTAYDTAVELWVADEGPGIPADAQERIFERFGRADTGRGIAGSGLGLPIVAAIARGHGGYVSLDSSAAGSRFGIVIPLEGDAPAPPPAAGSLAAPDSAPPSPAPGGTA</sequence>
<feature type="region of interest" description="Disordered" evidence="11">
    <location>
        <begin position="67"/>
        <end position="86"/>
    </location>
</feature>
<dbReference type="PROSITE" id="PS50885">
    <property type="entry name" value="HAMP"/>
    <property type="match status" value="1"/>
</dbReference>
<dbReference type="Gene3D" id="6.10.340.10">
    <property type="match status" value="1"/>
</dbReference>
<feature type="transmembrane region" description="Helical" evidence="12">
    <location>
        <begin position="198"/>
        <end position="220"/>
    </location>
</feature>
<proteinExistence type="predicted"/>
<accession>A0A4V2EXF5</accession>
<dbReference type="Proteomes" id="UP000293519">
    <property type="component" value="Unassembled WGS sequence"/>
</dbReference>
<evidence type="ECO:0000256" key="1">
    <source>
        <dbReference type="ARBA" id="ARBA00000085"/>
    </source>
</evidence>
<dbReference type="SMART" id="SM00388">
    <property type="entry name" value="HisKA"/>
    <property type="match status" value="1"/>
</dbReference>
<organism evidence="15 16">
    <name type="scientific">Microcella putealis</name>
    <dbReference type="NCBI Taxonomy" id="337005"/>
    <lineage>
        <taxon>Bacteria</taxon>
        <taxon>Bacillati</taxon>
        <taxon>Actinomycetota</taxon>
        <taxon>Actinomycetes</taxon>
        <taxon>Micrococcales</taxon>
        <taxon>Microbacteriaceae</taxon>
        <taxon>Microcella</taxon>
    </lineage>
</organism>
<dbReference type="Pfam" id="PF00512">
    <property type="entry name" value="HisKA"/>
    <property type="match status" value="1"/>
</dbReference>
<dbReference type="SUPFAM" id="SSF47384">
    <property type="entry name" value="Homodimeric domain of signal transducing histidine kinase"/>
    <property type="match status" value="1"/>
</dbReference>
<comment type="caution">
    <text evidence="15">The sequence shown here is derived from an EMBL/GenBank/DDBJ whole genome shotgun (WGS) entry which is preliminary data.</text>
</comment>
<gene>
    <name evidence="15" type="ORF">EV141_0530</name>
</gene>
<dbReference type="PROSITE" id="PS50109">
    <property type="entry name" value="HIS_KIN"/>
    <property type="match status" value="1"/>
</dbReference>